<keyword evidence="3" id="KW-1185">Reference proteome</keyword>
<feature type="compositionally biased region" description="Polar residues" evidence="1">
    <location>
        <begin position="432"/>
        <end position="446"/>
    </location>
</feature>
<feature type="domain" description="PID" evidence="2">
    <location>
        <begin position="141"/>
        <end position="203"/>
    </location>
</feature>
<dbReference type="Gene3D" id="2.30.29.30">
    <property type="entry name" value="Pleckstrin-homology domain (PH domain)/Phosphotyrosine-binding domain (PTB)"/>
    <property type="match status" value="1"/>
</dbReference>
<evidence type="ECO:0000313" key="4">
    <source>
        <dbReference type="WBParaSite" id="ACRNAN_Path_1058.g4048.t1"/>
    </source>
</evidence>
<dbReference type="Proteomes" id="UP000887540">
    <property type="component" value="Unplaced"/>
</dbReference>
<feature type="region of interest" description="Disordered" evidence="1">
    <location>
        <begin position="204"/>
        <end position="254"/>
    </location>
</feature>
<dbReference type="SUPFAM" id="SSF55550">
    <property type="entry name" value="SH2 domain"/>
    <property type="match status" value="1"/>
</dbReference>
<evidence type="ECO:0000256" key="1">
    <source>
        <dbReference type="SAM" id="MobiDB-lite"/>
    </source>
</evidence>
<dbReference type="SUPFAM" id="SSF50729">
    <property type="entry name" value="PH domain-like"/>
    <property type="match status" value="1"/>
</dbReference>
<reference evidence="4" key="1">
    <citation type="submission" date="2022-11" db="UniProtKB">
        <authorList>
            <consortium name="WormBaseParasite"/>
        </authorList>
    </citation>
    <scope>IDENTIFICATION</scope>
</reference>
<dbReference type="PROSITE" id="PS01179">
    <property type="entry name" value="PID"/>
    <property type="match status" value="1"/>
</dbReference>
<sequence length="553" mass="61331">MAGSSLMRNSIEPSTSASTHNNPSENQSSESVTASAMHDLRQSGINFNILFVGCIVVENSLTLVKPETRHDVCSACIRIVSARAGRLAAYETPLDILNIIGQNEPEIKNCSVDMNISMNVLLIILLGSNGTDRIGTMRINIRDISFVSKGTDEDLDKYICFVAKRVNPKTKQVERKCYVFYCESDPLNVVNTISLAFKLREEQSGIGAPPPPPLHTPNLTFSPRSDALDCPTPTLQPQDDPDATPRATSAIMNPFRMPSVDKPIITVSTVNQNTQIPPPPQIKRPGTLSDNYQNPSSSTKRLPDPPPPPIPGPKSKSPNIAVEPSTPITPDGCIYQEVDLPQKMEEMNREPPKDTKGMSFIDKPYTHRRSRSTSPADITIPQMFKNAQPCEEHASDEKSKNLFNFFKGRNFRDSLPRVIFKKKDSTDDDAIRQNSTEAENSASTPKVSFKPQADIIRTSFENDTFIDDSPRSNTNFYIDRPENGQGQMILCGMYGGQTKHITLIDDEGKIRTADSEFNSVTQLIKYHYENGVPITSGNSIVYLRKPVARPEML</sequence>
<evidence type="ECO:0000313" key="3">
    <source>
        <dbReference type="Proteomes" id="UP000887540"/>
    </source>
</evidence>
<dbReference type="SMART" id="SM00462">
    <property type="entry name" value="PTB"/>
    <property type="match status" value="1"/>
</dbReference>
<dbReference type="InterPro" id="IPR011993">
    <property type="entry name" value="PH-like_dom_sf"/>
</dbReference>
<accession>A0A914BUZ7</accession>
<dbReference type="Pfam" id="PF00640">
    <property type="entry name" value="PID"/>
    <property type="match status" value="1"/>
</dbReference>
<feature type="region of interest" description="Disordered" evidence="1">
    <location>
        <begin position="424"/>
        <end position="450"/>
    </location>
</feature>
<name>A0A914BUZ7_9BILA</name>
<dbReference type="Gene3D" id="3.30.505.10">
    <property type="entry name" value="SH2 domain"/>
    <property type="match status" value="1"/>
</dbReference>
<feature type="region of interest" description="Disordered" evidence="1">
    <location>
        <begin position="1"/>
        <end position="34"/>
    </location>
</feature>
<evidence type="ECO:0000259" key="2">
    <source>
        <dbReference type="PROSITE" id="PS01179"/>
    </source>
</evidence>
<feature type="region of interest" description="Disordered" evidence="1">
    <location>
        <begin position="270"/>
        <end position="333"/>
    </location>
</feature>
<dbReference type="AlphaFoldDB" id="A0A914BUZ7"/>
<protein>
    <submittedName>
        <fullName evidence="4">PID domain-containing protein</fullName>
    </submittedName>
</protein>
<dbReference type="InterPro" id="IPR036860">
    <property type="entry name" value="SH2_dom_sf"/>
</dbReference>
<organism evidence="3 4">
    <name type="scientific">Acrobeloides nanus</name>
    <dbReference type="NCBI Taxonomy" id="290746"/>
    <lineage>
        <taxon>Eukaryota</taxon>
        <taxon>Metazoa</taxon>
        <taxon>Ecdysozoa</taxon>
        <taxon>Nematoda</taxon>
        <taxon>Chromadorea</taxon>
        <taxon>Rhabditida</taxon>
        <taxon>Tylenchina</taxon>
        <taxon>Cephalobomorpha</taxon>
        <taxon>Cephaloboidea</taxon>
        <taxon>Cephalobidae</taxon>
        <taxon>Acrobeloides</taxon>
    </lineage>
</organism>
<dbReference type="WBParaSite" id="ACRNAN_Path_1058.g4048.t1">
    <property type="protein sequence ID" value="ACRNAN_Path_1058.g4048.t1"/>
    <property type="gene ID" value="ACRNAN_Path_1058.g4048"/>
</dbReference>
<dbReference type="InterPro" id="IPR006020">
    <property type="entry name" value="PTB/PI_dom"/>
</dbReference>
<proteinExistence type="predicted"/>